<evidence type="ECO:0000313" key="1">
    <source>
        <dbReference type="EMBL" id="RCW87632.1"/>
    </source>
</evidence>
<gene>
    <name evidence="1" type="ORF">C7476_101400</name>
</gene>
<dbReference type="Pfam" id="PF02585">
    <property type="entry name" value="PIG-L"/>
    <property type="match status" value="1"/>
</dbReference>
<dbReference type="InterPro" id="IPR024078">
    <property type="entry name" value="LmbE-like_dom_sf"/>
</dbReference>
<sequence length="219" mass="24902">MRQLPLARRGERLSVLCLGAHSDDIEIGAGGTILRLIADGVLVDIHWCVLSAPGIRADEANASAIAFLQGAAVTNIELAEFEDSYFPSQSREIKQWLSAVRERVSPDVIFTHARDDAHQDHREVNRLTTNVFRDHLVLEYEIPKWDGDLMQHNTYMPLPSTIMDRKTELLLEHFGTQRSKDWFDELTFKGLARLRGMECRAEERFAEAFTNRKLALTIG</sequence>
<dbReference type="RefSeq" id="WP_114428220.1">
    <property type="nucleotide sequence ID" value="NZ_QPJM01000001.1"/>
</dbReference>
<dbReference type="SUPFAM" id="SSF102588">
    <property type="entry name" value="LmbE-like"/>
    <property type="match status" value="1"/>
</dbReference>
<dbReference type="EMBL" id="QPJM01000001">
    <property type="protein sequence ID" value="RCW87632.1"/>
    <property type="molecule type" value="Genomic_DNA"/>
</dbReference>
<reference evidence="1 2" key="1">
    <citation type="submission" date="2018-07" db="EMBL/GenBank/DDBJ databases">
        <title>Genomic Encyclopedia of Type Strains, Phase III (KMG-III): the genomes of soil and plant-associated and newly described type strains.</title>
        <authorList>
            <person name="Whitman W."/>
        </authorList>
    </citation>
    <scope>NUCLEOTIDE SEQUENCE [LARGE SCALE GENOMIC DNA]</scope>
    <source>
        <strain evidence="1 2">31-25a</strain>
    </source>
</reference>
<protein>
    <submittedName>
        <fullName evidence="1">LmbE family N-acetylglucosaminyl deacetylase</fullName>
    </submittedName>
</protein>
<dbReference type="OrthoDB" id="3514174at2"/>
<dbReference type="AlphaFoldDB" id="A0A368Z5A9"/>
<accession>A0A368Z5A9</accession>
<dbReference type="PANTHER" id="PTHR12993:SF30">
    <property type="entry name" value="N-ACETYL-ALPHA-D-GLUCOSAMINYL L-MALATE DEACETYLASE 1"/>
    <property type="match status" value="1"/>
</dbReference>
<organism evidence="1 2">
    <name type="scientific">Phyllobacterium bourgognense</name>
    <dbReference type="NCBI Taxonomy" id="314236"/>
    <lineage>
        <taxon>Bacteria</taxon>
        <taxon>Pseudomonadati</taxon>
        <taxon>Pseudomonadota</taxon>
        <taxon>Alphaproteobacteria</taxon>
        <taxon>Hyphomicrobiales</taxon>
        <taxon>Phyllobacteriaceae</taxon>
        <taxon>Phyllobacterium</taxon>
    </lineage>
</organism>
<evidence type="ECO:0000313" key="2">
    <source>
        <dbReference type="Proteomes" id="UP000253324"/>
    </source>
</evidence>
<dbReference type="Gene3D" id="3.40.50.10320">
    <property type="entry name" value="LmbE-like"/>
    <property type="match status" value="1"/>
</dbReference>
<name>A0A368Z5A9_9HYPH</name>
<keyword evidence="2" id="KW-1185">Reference proteome</keyword>
<dbReference type="GO" id="GO:0016811">
    <property type="term" value="F:hydrolase activity, acting on carbon-nitrogen (but not peptide) bonds, in linear amides"/>
    <property type="evidence" value="ECO:0007669"/>
    <property type="project" value="TreeGrafter"/>
</dbReference>
<dbReference type="InterPro" id="IPR003737">
    <property type="entry name" value="GlcNAc_PI_deacetylase-related"/>
</dbReference>
<proteinExistence type="predicted"/>
<dbReference type="Proteomes" id="UP000253324">
    <property type="component" value="Unassembled WGS sequence"/>
</dbReference>
<dbReference type="PANTHER" id="PTHR12993">
    <property type="entry name" value="N-ACETYLGLUCOSAMINYL-PHOSPHATIDYLINOSITOL DE-N-ACETYLASE-RELATED"/>
    <property type="match status" value="1"/>
</dbReference>
<comment type="caution">
    <text evidence="1">The sequence shown here is derived from an EMBL/GenBank/DDBJ whole genome shotgun (WGS) entry which is preliminary data.</text>
</comment>